<dbReference type="EMBL" id="CP001698">
    <property type="protein sequence ID" value="ADN01520.1"/>
    <property type="molecule type" value="Genomic_DNA"/>
</dbReference>
<feature type="domain" description="Endonuclease/exonuclease/phosphatase" evidence="1">
    <location>
        <begin position="25"/>
        <end position="304"/>
    </location>
</feature>
<dbReference type="Pfam" id="PF19580">
    <property type="entry name" value="Exo_endo_phos_3"/>
    <property type="match status" value="1"/>
</dbReference>
<gene>
    <name evidence="2" type="ordered locus">STHERM_c05550</name>
</gene>
<dbReference type="SUPFAM" id="SSF56219">
    <property type="entry name" value="DNase I-like"/>
    <property type="match status" value="1"/>
</dbReference>
<organism evidence="2 3">
    <name type="scientific">Winmispira thermophila (strain ATCC 49972 / DSM 6192 / RI 19.B1)</name>
    <name type="common">Spirochaeta thermophila</name>
    <dbReference type="NCBI Taxonomy" id="665571"/>
    <lineage>
        <taxon>Bacteria</taxon>
        <taxon>Pseudomonadati</taxon>
        <taxon>Spirochaetota</taxon>
        <taxon>Spirochaetia</taxon>
        <taxon>Winmispirales</taxon>
        <taxon>Winmispiraceae</taxon>
        <taxon>Winmispira</taxon>
    </lineage>
</organism>
<keyword evidence="2" id="KW-0540">Nuclease</keyword>
<dbReference type="Gene3D" id="3.60.10.10">
    <property type="entry name" value="Endonuclease/exonuclease/phosphatase"/>
    <property type="match status" value="1"/>
</dbReference>
<dbReference type="eggNOG" id="COG3568">
    <property type="taxonomic scope" value="Bacteria"/>
</dbReference>
<keyword evidence="2" id="KW-0378">Hydrolase</keyword>
<dbReference type="HOGENOM" id="CLU_058239_0_0_12"/>
<dbReference type="InterPro" id="IPR005135">
    <property type="entry name" value="Endo/exonuclease/phosphatase"/>
</dbReference>
<dbReference type="RefSeq" id="WP_013313361.1">
    <property type="nucleotide sequence ID" value="NC_014484.1"/>
</dbReference>
<keyword evidence="2" id="KW-0255">Endonuclease</keyword>
<accession>E0RQL6</accession>
<name>E0RQL6_WINT6</name>
<dbReference type="PANTHER" id="PTHR42834:SF1">
    <property type="entry name" value="ENDONUCLEASE_EXONUCLEASE_PHOSPHATASE FAMILY PROTEIN (AFU_ORTHOLOGUE AFUA_3G09210)"/>
    <property type="match status" value="1"/>
</dbReference>
<reference evidence="2 3" key="2">
    <citation type="journal article" date="2010" name="J. Bacteriol.">
        <title>Genome sequence of the polysaccharide-degrading, thermophilic anaerobe Spirochaeta thermophila DSM 6192.</title>
        <authorList>
            <person name="Angelov A."/>
            <person name="Liebl S."/>
            <person name="Ballschmiter M."/>
            <person name="Bomeke M."/>
            <person name="Lehmann R."/>
            <person name="Liesegang H."/>
            <person name="Daniel R."/>
            <person name="Liebl W."/>
        </authorList>
    </citation>
    <scope>NUCLEOTIDE SEQUENCE [LARGE SCALE GENOMIC DNA]</scope>
    <source>
        <strain evidence="3">ATCC 49972 / DSM 6192 / RI 19.B1</strain>
    </source>
</reference>
<dbReference type="PANTHER" id="PTHR42834">
    <property type="entry name" value="ENDONUCLEASE/EXONUCLEASE/PHOSPHATASE FAMILY PROTEIN (AFU_ORTHOLOGUE AFUA_3G09210)"/>
    <property type="match status" value="1"/>
</dbReference>
<dbReference type="GO" id="GO:0004519">
    <property type="term" value="F:endonuclease activity"/>
    <property type="evidence" value="ECO:0007669"/>
    <property type="project" value="UniProtKB-KW"/>
</dbReference>
<evidence type="ECO:0000313" key="3">
    <source>
        <dbReference type="Proteomes" id="UP000001296"/>
    </source>
</evidence>
<protein>
    <submittedName>
        <fullName evidence="2">Endonuclease/exonuclease/phosphatase family protein</fullName>
    </submittedName>
</protein>
<dbReference type="GO" id="GO:0004527">
    <property type="term" value="F:exonuclease activity"/>
    <property type="evidence" value="ECO:0007669"/>
    <property type="project" value="UniProtKB-KW"/>
</dbReference>
<evidence type="ECO:0000259" key="1">
    <source>
        <dbReference type="Pfam" id="PF19580"/>
    </source>
</evidence>
<dbReference type="AlphaFoldDB" id="E0RQL6"/>
<proteinExistence type="predicted"/>
<keyword evidence="2" id="KW-0269">Exonuclease</keyword>
<reference key="1">
    <citation type="submission" date="2009-08" db="EMBL/GenBank/DDBJ databases">
        <title>The genome sequence of Spirochaeta thermophila DSM6192.</title>
        <authorList>
            <person name="Angelov A."/>
            <person name="Mientus M."/>
            <person name="Wittenberg S."/>
            <person name="Lehmann R."/>
            <person name="Liesegang H."/>
            <person name="Daniel R."/>
            <person name="Liebl W."/>
        </authorList>
    </citation>
    <scope>NUCLEOTIDE SEQUENCE</scope>
    <source>
        <strain>DSM 6192</strain>
    </source>
</reference>
<dbReference type="PaxDb" id="665571-STHERM_c05550"/>
<evidence type="ECO:0000313" key="2">
    <source>
        <dbReference type="EMBL" id="ADN01520.1"/>
    </source>
</evidence>
<dbReference type="Proteomes" id="UP000001296">
    <property type="component" value="Chromosome"/>
</dbReference>
<dbReference type="InterPro" id="IPR036691">
    <property type="entry name" value="Endo/exonu/phosph_ase_sf"/>
</dbReference>
<sequence>MGRPHLVFFLLLFRLVGVRGEEYVVATYNVENLFDAVEDGAEYDEFRPSSFWTEEKVLVRLEAVSRVVRSLDADVLILQEVENERVLGRLVSGYLADAGYRWHFLPEEEGAVHVAVLSRIPVEGVRVHALKDPRVAALRSVVEVEYRLGGEQVFLFGVHLISRAGPAWRDEIRRNQLFLIARRLEEIRRTAPGVHVLVGGDFNMEADAVETFFDRALFPQDVHSVWSMMVPGTMPPGSYWYEGRWERIDGFFFTEGLRDGVGLDVTGGEVVAFPWLLDERGRPWSWDMGTGSGYSDHLPVKVILTDLTRMK</sequence>
<dbReference type="KEGG" id="sta:STHERM_c05550"/>